<organism evidence="5 6">
    <name type="scientific">Rhodococcus oxybenzonivorans</name>
    <dbReference type="NCBI Taxonomy" id="1990687"/>
    <lineage>
        <taxon>Bacteria</taxon>
        <taxon>Bacillati</taxon>
        <taxon>Actinomycetota</taxon>
        <taxon>Actinomycetes</taxon>
        <taxon>Mycobacteriales</taxon>
        <taxon>Nocardiaceae</taxon>
        <taxon>Rhodococcus</taxon>
    </lineage>
</organism>
<dbReference type="PROSITE" id="PS50914">
    <property type="entry name" value="BON"/>
    <property type="match status" value="1"/>
</dbReference>
<dbReference type="InterPro" id="IPR046342">
    <property type="entry name" value="CBS_dom_sf"/>
</dbReference>
<dbReference type="Pfam" id="PF00571">
    <property type="entry name" value="CBS"/>
    <property type="match status" value="2"/>
</dbReference>
<dbReference type="RefSeq" id="WP_109328377.1">
    <property type="nucleotide sequence ID" value="NZ_CP021354.1"/>
</dbReference>
<dbReference type="PANTHER" id="PTHR43080">
    <property type="entry name" value="CBS DOMAIN-CONTAINING PROTEIN CBSX3, MITOCHONDRIAL"/>
    <property type="match status" value="1"/>
</dbReference>
<evidence type="ECO:0000313" key="5">
    <source>
        <dbReference type="EMBL" id="AWK71787.1"/>
    </source>
</evidence>
<dbReference type="SMART" id="SM00116">
    <property type="entry name" value="CBS"/>
    <property type="match status" value="2"/>
</dbReference>
<name>A0A2S2BT32_9NOCA</name>
<accession>A0A2S2BT32</accession>
<dbReference type="OrthoDB" id="9799454at2"/>
<dbReference type="PROSITE" id="PS51371">
    <property type="entry name" value="CBS"/>
    <property type="match status" value="2"/>
</dbReference>
<protein>
    <submittedName>
        <fullName evidence="5">CBS domain-containing protein</fullName>
    </submittedName>
</protein>
<evidence type="ECO:0000313" key="6">
    <source>
        <dbReference type="Proteomes" id="UP000245711"/>
    </source>
</evidence>
<reference evidence="5 6" key="1">
    <citation type="submission" date="2017-05" db="EMBL/GenBank/DDBJ databases">
        <title>Isolation of Rhodococcus sp. S2-17 biodegrading of BP-3.</title>
        <authorList>
            <person name="Lee Y."/>
            <person name="Kim K.H."/>
            <person name="Chun B.H."/>
            <person name="Jung H.S."/>
            <person name="Jeon C.O."/>
        </authorList>
    </citation>
    <scope>NUCLEOTIDE SEQUENCE [LARGE SCALE GENOMIC DNA]</scope>
    <source>
        <strain evidence="5 6">S2-17</strain>
    </source>
</reference>
<evidence type="ECO:0000259" key="3">
    <source>
        <dbReference type="PROSITE" id="PS50914"/>
    </source>
</evidence>
<evidence type="ECO:0000256" key="1">
    <source>
        <dbReference type="ARBA" id="ARBA00023122"/>
    </source>
</evidence>
<feature type="domain" description="BON" evidence="3">
    <location>
        <begin position="124"/>
        <end position="190"/>
    </location>
</feature>
<dbReference type="KEGG" id="roz:CBI38_09465"/>
<dbReference type="SUPFAM" id="SSF54631">
    <property type="entry name" value="CBS-domain pair"/>
    <property type="match status" value="1"/>
</dbReference>
<keyword evidence="1 2" id="KW-0129">CBS domain</keyword>
<dbReference type="InterPro" id="IPR000644">
    <property type="entry name" value="CBS_dom"/>
</dbReference>
<keyword evidence="6" id="KW-1185">Reference proteome</keyword>
<dbReference type="CDD" id="cd02205">
    <property type="entry name" value="CBS_pair_SF"/>
    <property type="match status" value="1"/>
</dbReference>
<proteinExistence type="predicted"/>
<dbReference type="AlphaFoldDB" id="A0A2S2BT32"/>
<sequence>MQARHIMSSPVTTVAPSTPIDECLRIIGEFGFTVLPVVDEAHRLVGIASEGDLLREKFRAFPQADAAVKETMTSPVIAMTADTDLSDLASAMLRSGLRGIPIVHGSDLIGIVTRRDLLGALTMDDTHIAKEVQHRLDVYAGSRRWTVEVADGKVAISGLSADDPERGVVTALAETVPGVADVRFASSWHS</sequence>
<feature type="domain" description="CBS" evidence="4">
    <location>
        <begin position="72"/>
        <end position="131"/>
    </location>
</feature>
<dbReference type="Pfam" id="PF04972">
    <property type="entry name" value="BON"/>
    <property type="match status" value="1"/>
</dbReference>
<feature type="domain" description="CBS" evidence="4">
    <location>
        <begin position="7"/>
        <end position="63"/>
    </location>
</feature>
<gene>
    <name evidence="5" type="ORF">CBI38_09465</name>
</gene>
<dbReference type="InterPro" id="IPR051257">
    <property type="entry name" value="Diverse_CBS-Domain"/>
</dbReference>
<evidence type="ECO:0000256" key="2">
    <source>
        <dbReference type="PROSITE-ProRule" id="PRU00703"/>
    </source>
</evidence>
<dbReference type="EMBL" id="CP021354">
    <property type="protein sequence ID" value="AWK71787.1"/>
    <property type="molecule type" value="Genomic_DNA"/>
</dbReference>
<dbReference type="PANTHER" id="PTHR43080:SF29">
    <property type="entry name" value="OS02G0818000 PROTEIN"/>
    <property type="match status" value="1"/>
</dbReference>
<dbReference type="Proteomes" id="UP000245711">
    <property type="component" value="Chromosome"/>
</dbReference>
<evidence type="ECO:0000259" key="4">
    <source>
        <dbReference type="PROSITE" id="PS51371"/>
    </source>
</evidence>
<dbReference type="InterPro" id="IPR007055">
    <property type="entry name" value="BON_dom"/>
</dbReference>
<dbReference type="Gene3D" id="3.10.580.10">
    <property type="entry name" value="CBS-domain"/>
    <property type="match status" value="1"/>
</dbReference>